<accession>A0A177AMU7</accession>
<dbReference type="Proteomes" id="UP000077154">
    <property type="component" value="Unassembled WGS sequence"/>
</dbReference>
<sequence>MAISNFLNPIDEQINNTEVTTDEEGILQEILDEHLSDPTQNDEQEEEPETEEAVYSASDARNALKVLIEYTSPSRPMSLATAACSGYINGYDGEVIKRTTFKMAKDGTAQGMASRSTPKGAKADGAKTVLPEGGNVSKKLLILREEGVGFDEGESVKRCLGMGRGKCRLDG</sequence>
<evidence type="ECO:0000256" key="1">
    <source>
        <dbReference type="SAM" id="MobiDB-lite"/>
    </source>
</evidence>
<evidence type="ECO:0000313" key="2">
    <source>
        <dbReference type="EMBL" id="OAF63397.1"/>
    </source>
</evidence>
<feature type="compositionally biased region" description="Acidic residues" evidence="1">
    <location>
        <begin position="40"/>
        <end position="52"/>
    </location>
</feature>
<protein>
    <submittedName>
        <fullName evidence="2">Uncharacterized protein</fullName>
    </submittedName>
</protein>
<dbReference type="AlphaFoldDB" id="A0A177AMU7"/>
<reference evidence="2" key="1">
    <citation type="submission" date="2016-03" db="EMBL/GenBank/DDBJ databases">
        <title>Updated assembly of Pseudogymnoascus destructans, the fungus causing white-nose syndrome of bats.</title>
        <authorList>
            <person name="Palmer J.M."/>
            <person name="Drees K.P."/>
            <person name="Foster J.T."/>
            <person name="Lindner D.L."/>
        </authorList>
    </citation>
    <scope>NUCLEOTIDE SEQUENCE [LARGE SCALE GENOMIC DNA]</scope>
    <source>
        <strain evidence="2">20631-21</strain>
    </source>
</reference>
<organism evidence="2">
    <name type="scientific">Pseudogymnoascus destructans</name>
    <dbReference type="NCBI Taxonomy" id="655981"/>
    <lineage>
        <taxon>Eukaryota</taxon>
        <taxon>Fungi</taxon>
        <taxon>Dikarya</taxon>
        <taxon>Ascomycota</taxon>
        <taxon>Pezizomycotina</taxon>
        <taxon>Leotiomycetes</taxon>
        <taxon>Thelebolales</taxon>
        <taxon>Thelebolaceae</taxon>
        <taxon>Pseudogymnoascus</taxon>
    </lineage>
</organism>
<dbReference type="VEuPathDB" id="FungiDB:GMDG_03233"/>
<dbReference type="VEuPathDB" id="FungiDB:GMDG_00764"/>
<feature type="region of interest" description="Disordered" evidence="1">
    <location>
        <begin position="108"/>
        <end position="130"/>
    </location>
</feature>
<name>A0A177AMU7_9PEZI</name>
<dbReference type="OrthoDB" id="3853970at2759"/>
<dbReference type="RefSeq" id="XP_024328666.1">
    <property type="nucleotide sequence ID" value="XM_024464136.1"/>
</dbReference>
<dbReference type="GeneID" id="36283540"/>
<dbReference type="EMBL" id="KV441386">
    <property type="protein sequence ID" value="OAF63397.1"/>
    <property type="molecule type" value="Genomic_DNA"/>
</dbReference>
<gene>
    <name evidence="2" type="ORF">VC83_00443</name>
</gene>
<feature type="region of interest" description="Disordered" evidence="1">
    <location>
        <begin position="31"/>
        <end position="56"/>
    </location>
</feature>
<proteinExistence type="predicted"/>